<dbReference type="InterPro" id="IPR039565">
    <property type="entry name" value="BamD-like"/>
</dbReference>
<comment type="caution">
    <text evidence="4">The sequence shown here is derived from an EMBL/GenBank/DDBJ whole genome shotgun (WGS) entry which is preliminary data.</text>
</comment>
<dbReference type="Pfam" id="PF13525">
    <property type="entry name" value="YfiO"/>
    <property type="match status" value="1"/>
</dbReference>
<reference evidence="4" key="1">
    <citation type="journal article" date="2015" name="Nature">
        <title>Complex archaea that bridge the gap between prokaryotes and eukaryotes.</title>
        <authorList>
            <person name="Spang A."/>
            <person name="Saw J.H."/>
            <person name="Jorgensen S.L."/>
            <person name="Zaremba-Niedzwiedzka K."/>
            <person name="Martijn J."/>
            <person name="Lind A.E."/>
            <person name="van Eijk R."/>
            <person name="Schleper C."/>
            <person name="Guy L."/>
            <person name="Ettema T.J."/>
        </authorList>
    </citation>
    <scope>NUCLEOTIDE SEQUENCE</scope>
</reference>
<dbReference type="InterPro" id="IPR011990">
    <property type="entry name" value="TPR-like_helical_dom_sf"/>
</dbReference>
<organism evidence="4">
    <name type="scientific">marine sediment metagenome</name>
    <dbReference type="NCBI Taxonomy" id="412755"/>
    <lineage>
        <taxon>unclassified sequences</taxon>
        <taxon>metagenomes</taxon>
        <taxon>ecological metagenomes</taxon>
    </lineage>
</organism>
<evidence type="ECO:0000256" key="1">
    <source>
        <dbReference type="ARBA" id="ARBA00022729"/>
    </source>
</evidence>
<evidence type="ECO:0000313" key="4">
    <source>
        <dbReference type="EMBL" id="KKL73839.1"/>
    </source>
</evidence>
<keyword evidence="1" id="KW-0732">Signal</keyword>
<feature type="non-terminal residue" evidence="4">
    <location>
        <position position="1"/>
    </location>
</feature>
<feature type="domain" description="Outer membrane lipoprotein BamD-like" evidence="3">
    <location>
        <begin position="47"/>
        <end position="189"/>
    </location>
</feature>
<dbReference type="AlphaFoldDB" id="A0A0F9EIM1"/>
<dbReference type="InterPro" id="IPR028082">
    <property type="entry name" value="Peripla_BP_I"/>
</dbReference>
<gene>
    <name evidence="4" type="ORF">LCGC14_2070860</name>
</gene>
<evidence type="ECO:0000256" key="2">
    <source>
        <dbReference type="SAM" id="MobiDB-lite"/>
    </source>
</evidence>
<dbReference type="EMBL" id="LAZR01024838">
    <property type="protein sequence ID" value="KKL73839.1"/>
    <property type="molecule type" value="Genomic_DNA"/>
</dbReference>
<protein>
    <recommendedName>
        <fullName evidence="3">Outer membrane lipoprotein BamD-like domain-containing protein</fullName>
    </recommendedName>
</protein>
<accession>A0A0F9EIM1</accession>
<dbReference type="SUPFAM" id="SSF53822">
    <property type="entry name" value="Periplasmic binding protein-like I"/>
    <property type="match status" value="1"/>
</dbReference>
<feature type="region of interest" description="Disordered" evidence="2">
    <location>
        <begin position="191"/>
        <end position="211"/>
    </location>
</feature>
<sequence>PDIVYMISYLLDASLLMRQSMELKMNPKMFVGGAAGFTLPEFSENAGKASEKVVSATLWHQALDIPGASAHYDNFLKLFPKSRRAVHAELRSAESFHLAYRGPLYDETPLVEAEHRYRAFAASHPAKAAEVQVERKLKEIHALRAAKGYHVGRFYLRTDQPEAAEFYFRLVVKDYAGTRWAGRARAAMAKLAGGPAKEKPSSPEAPKEAES</sequence>
<name>A0A0F9EIM1_9ZZZZ</name>
<feature type="compositionally biased region" description="Basic and acidic residues" evidence="2">
    <location>
        <begin position="196"/>
        <end position="211"/>
    </location>
</feature>
<dbReference type="Gene3D" id="3.40.50.2300">
    <property type="match status" value="1"/>
</dbReference>
<dbReference type="Gene3D" id="1.25.40.10">
    <property type="entry name" value="Tetratricopeptide repeat domain"/>
    <property type="match status" value="1"/>
</dbReference>
<proteinExistence type="predicted"/>
<evidence type="ECO:0000259" key="3">
    <source>
        <dbReference type="Pfam" id="PF13525"/>
    </source>
</evidence>